<dbReference type="Pfam" id="PF01436">
    <property type="entry name" value="NHL"/>
    <property type="match status" value="1"/>
</dbReference>
<accession>A0ABM0MT46</accession>
<evidence type="ECO:0000256" key="2">
    <source>
        <dbReference type="PROSITE-ProRule" id="PRU00504"/>
    </source>
</evidence>
<evidence type="ECO:0000313" key="3">
    <source>
        <dbReference type="Proteomes" id="UP000694865"/>
    </source>
</evidence>
<protein>
    <submittedName>
        <fullName evidence="4">Tripartite motif-containing protein 2-like</fullName>
    </submittedName>
</protein>
<dbReference type="InterPro" id="IPR050952">
    <property type="entry name" value="TRIM-NHL_E3_ligases"/>
</dbReference>
<gene>
    <name evidence="4" type="primary">LOC102802247</name>
</gene>
<feature type="repeat" description="NHL" evidence="2">
    <location>
        <begin position="37"/>
        <end position="66"/>
    </location>
</feature>
<dbReference type="GeneID" id="102802247"/>
<keyword evidence="3" id="KW-1185">Reference proteome</keyword>
<evidence type="ECO:0000256" key="1">
    <source>
        <dbReference type="ARBA" id="ARBA00022737"/>
    </source>
</evidence>
<proteinExistence type="predicted"/>
<dbReference type="SUPFAM" id="SSF101898">
    <property type="entry name" value="NHL repeat"/>
    <property type="match status" value="1"/>
</dbReference>
<reference evidence="4" key="1">
    <citation type="submission" date="2025-08" db="UniProtKB">
        <authorList>
            <consortium name="RefSeq"/>
        </authorList>
    </citation>
    <scope>IDENTIFICATION</scope>
    <source>
        <tissue evidence="4">Testes</tissue>
    </source>
</reference>
<dbReference type="InterPro" id="IPR011042">
    <property type="entry name" value="6-blade_b-propeller_TolB-like"/>
</dbReference>
<keyword evidence="1" id="KW-0677">Repeat</keyword>
<dbReference type="PANTHER" id="PTHR24104:SF47">
    <property type="entry name" value="E3 UBIQUITIN-PROTEIN LIGASE NHLRC1"/>
    <property type="match status" value="1"/>
</dbReference>
<sequence length="334" mass="37099">MNHNGDICTATVEDDDDDYEEIENFQLWSTFKGRSMSRPHGVKVGPTGDILVADRNNGLVKVFTLHGRYVNKITVSEDPIDMAVLEEDVIAISDHKKKTVLVCTKGSQVLREIGMGLLVAPLGIASKHKLLYVADSGDSNIKVFTFSGEHVRTIGSVGKGQGELLVPWFIAINKKDQVIVADALNNAVKVYTLEGEFLFQFGKFGTREGQLINPRGVAVDKKNNIFVTSNHMIQMFDQKGEFLSRVDLPKDGMKSPHGIVVATYEPIEIAVADTGNNCIKVYAKEDEQDRLQEDEVDSLPSLAQMEPRRNSTIASLPLDFHHKPLLKRRSSVFF</sequence>
<dbReference type="CDD" id="cd05819">
    <property type="entry name" value="NHL"/>
    <property type="match status" value="1"/>
</dbReference>
<dbReference type="Gene3D" id="2.120.10.30">
    <property type="entry name" value="TolB, C-terminal domain"/>
    <property type="match status" value="2"/>
</dbReference>
<name>A0ABM0MT46_SACKO</name>
<feature type="repeat" description="NHL" evidence="2">
    <location>
        <begin position="151"/>
        <end position="194"/>
    </location>
</feature>
<dbReference type="RefSeq" id="XP_006823187.1">
    <property type="nucleotide sequence ID" value="XM_006823124.1"/>
</dbReference>
<feature type="repeat" description="NHL" evidence="2">
    <location>
        <begin position="198"/>
        <end position="239"/>
    </location>
</feature>
<dbReference type="Proteomes" id="UP000694865">
    <property type="component" value="Unplaced"/>
</dbReference>
<dbReference type="InterPro" id="IPR001258">
    <property type="entry name" value="NHL_repeat"/>
</dbReference>
<dbReference type="PROSITE" id="PS51125">
    <property type="entry name" value="NHL"/>
    <property type="match status" value="3"/>
</dbReference>
<organism evidence="3 4">
    <name type="scientific">Saccoglossus kowalevskii</name>
    <name type="common">Acorn worm</name>
    <dbReference type="NCBI Taxonomy" id="10224"/>
    <lineage>
        <taxon>Eukaryota</taxon>
        <taxon>Metazoa</taxon>
        <taxon>Hemichordata</taxon>
        <taxon>Enteropneusta</taxon>
        <taxon>Harrimaniidae</taxon>
        <taxon>Saccoglossus</taxon>
    </lineage>
</organism>
<evidence type="ECO:0000313" key="4">
    <source>
        <dbReference type="RefSeq" id="XP_006823187.1"/>
    </source>
</evidence>
<dbReference type="Pfam" id="PF17170">
    <property type="entry name" value="DUF5128"/>
    <property type="match status" value="1"/>
</dbReference>
<dbReference type="PANTHER" id="PTHR24104">
    <property type="entry name" value="E3 UBIQUITIN-PROTEIN LIGASE NHLRC1-RELATED"/>
    <property type="match status" value="1"/>
</dbReference>